<feature type="compositionally biased region" description="Basic and acidic residues" evidence="1">
    <location>
        <begin position="541"/>
        <end position="551"/>
    </location>
</feature>
<feature type="compositionally biased region" description="Basic and acidic residues" evidence="1">
    <location>
        <begin position="799"/>
        <end position="809"/>
    </location>
</feature>
<dbReference type="Pfam" id="PF13464">
    <property type="entry name" value="RodZ_C"/>
    <property type="match status" value="1"/>
</dbReference>
<dbReference type="PANTHER" id="PTHR34475">
    <property type="match status" value="1"/>
</dbReference>
<dbReference type="RefSeq" id="WP_184391806.1">
    <property type="nucleotide sequence ID" value="NZ_JACHDB010000001.1"/>
</dbReference>
<feature type="region of interest" description="Disordered" evidence="1">
    <location>
        <begin position="760"/>
        <end position="822"/>
    </location>
</feature>
<comment type="caution">
    <text evidence="3">The sequence shown here is derived from an EMBL/GenBank/DDBJ whole genome shotgun (WGS) entry which is preliminary data.</text>
</comment>
<dbReference type="Pfam" id="PF13413">
    <property type="entry name" value="HTH_25"/>
    <property type="match status" value="1"/>
</dbReference>
<dbReference type="InterPro" id="IPR050400">
    <property type="entry name" value="Bact_Cytoskel_RodZ"/>
</dbReference>
<dbReference type="InterPro" id="IPR010982">
    <property type="entry name" value="Lambda_DNA-bd_dom_sf"/>
</dbReference>
<sequence>MSTIGQILTAARDRAGYTIAELSARTCIRDIVLNGMEHDDFGPCGGDFYARGHIKAVCRELGVDPTELVARYDAEYSSGAASPLGEGGRPARPVRGGARANADPPRRPDGADGAQESGDGRPQRRGLFAPLRSAMAEAVGAFTAETAEAPDARQDRRSAPGDRRPDAGYPEYPVEAPRQEQRPDPALPAEGRAGEPGPEPAPYLHGYREEGAGPEAPYPAEGYRGEPCPQVEPYPEEHRPEQAWPEPGRPVQEYPEEDGYGRQAARPVPFGEAPGPAARPEEAAAFAEPQERTGAAEPRFGAEAGRAEWAARPEEAAPQAAPAEPYGAAPEAAAEFWPAPGHGAGGPVPDSAEHPGPAAAEEAADRPAPLPDTEPWDPFPGVASENGMQEPAADAAEEYGEASLRGAPQLPGPDAGREDADEGRDRPPINLETAGLGAFRSRRRSAGGILGEGVARPEPEHREVPAAEHAVPERPEADPPPAEGPEPDLPAAEHPAAEEQVAAAGALPADGFGRRGSVPVDQPAPDEYGQPVAGGAAGCREPYRDARRPHPEGPGMPERPVPQQAPAGGADRLGAAAGGNRAGRPGRAGSTGRPIEPGLAIHEVLGLPAPESGGSGTGGFRRSGSSARRPAAAEPPAAQVPAPRDARGAEQARTGAAPAALRAASPWSGLGLAGDGTVLTAAAGDWEYAAPFPPGQGRPEEDGAPIDGRGELGASTERPGWLRRNWPLGVAACLVAAAVIAGIRAWPEGGIQEVREAGIEQDAGERAEEAAGEGAADRAEGAGRGAAEEGGAGAAGTAAKEHAALREQEPQQATDTTQARQRAEEVRVELHATERTWVEVTDARGAVVYTGTVPQGASREWADDDELNLHLGDPSSVRVAVNGEERQNGRLTRLTFRADELAP</sequence>
<evidence type="ECO:0000313" key="4">
    <source>
        <dbReference type="Proteomes" id="UP000572635"/>
    </source>
</evidence>
<feature type="region of interest" description="Disordered" evidence="1">
    <location>
        <begin position="689"/>
        <end position="715"/>
    </location>
</feature>
<dbReference type="Gene3D" id="1.10.260.40">
    <property type="entry name" value="lambda repressor-like DNA-binding domains"/>
    <property type="match status" value="1"/>
</dbReference>
<feature type="compositionally biased region" description="Low complexity" evidence="1">
    <location>
        <begin position="90"/>
        <end position="102"/>
    </location>
</feature>
<evidence type="ECO:0000259" key="2">
    <source>
        <dbReference type="Pfam" id="PF13464"/>
    </source>
</evidence>
<proteinExistence type="predicted"/>
<feature type="region of interest" description="Disordered" evidence="1">
    <location>
        <begin position="143"/>
        <end position="660"/>
    </location>
</feature>
<feature type="compositionally biased region" description="Basic and acidic residues" evidence="1">
    <location>
        <begin position="150"/>
        <end position="166"/>
    </location>
</feature>
<organism evidence="3 4">
    <name type="scientific">Nocardiopsis composta</name>
    <dbReference type="NCBI Taxonomy" id="157465"/>
    <lineage>
        <taxon>Bacteria</taxon>
        <taxon>Bacillati</taxon>
        <taxon>Actinomycetota</taxon>
        <taxon>Actinomycetes</taxon>
        <taxon>Streptosporangiales</taxon>
        <taxon>Nocardiopsidaceae</taxon>
        <taxon>Nocardiopsis</taxon>
    </lineage>
</organism>
<name>A0A7W8VD81_9ACTN</name>
<feature type="compositionally biased region" description="Low complexity" evidence="1">
    <location>
        <begin position="489"/>
        <end position="509"/>
    </location>
</feature>
<dbReference type="PANTHER" id="PTHR34475:SF1">
    <property type="entry name" value="CYTOSKELETON PROTEIN RODZ"/>
    <property type="match status" value="1"/>
</dbReference>
<dbReference type="EMBL" id="JACHDB010000001">
    <property type="protein sequence ID" value="MBB5432206.1"/>
    <property type="molecule type" value="Genomic_DNA"/>
</dbReference>
<feature type="compositionally biased region" description="Basic and acidic residues" evidence="1">
    <location>
        <begin position="415"/>
        <end position="427"/>
    </location>
</feature>
<reference evidence="3 4" key="1">
    <citation type="submission" date="2020-08" db="EMBL/GenBank/DDBJ databases">
        <title>Sequencing the genomes of 1000 actinobacteria strains.</title>
        <authorList>
            <person name="Klenk H.-P."/>
        </authorList>
    </citation>
    <scope>NUCLEOTIDE SEQUENCE [LARGE SCALE GENOMIC DNA]</scope>
    <source>
        <strain evidence="3 4">DSM 44551</strain>
    </source>
</reference>
<protein>
    <submittedName>
        <fullName evidence="3">Cytoskeletal protein RodZ</fullName>
    </submittedName>
</protein>
<feature type="compositionally biased region" description="Low complexity" evidence="1">
    <location>
        <begin position="269"/>
        <end position="288"/>
    </location>
</feature>
<dbReference type="GO" id="GO:0003677">
    <property type="term" value="F:DNA binding"/>
    <property type="evidence" value="ECO:0007669"/>
    <property type="project" value="InterPro"/>
</dbReference>
<feature type="compositionally biased region" description="Basic and acidic residues" evidence="1">
    <location>
        <begin position="760"/>
        <end position="781"/>
    </location>
</feature>
<accession>A0A7W8VD81</accession>
<feature type="compositionally biased region" description="Low complexity" evidence="1">
    <location>
        <begin position="811"/>
        <end position="820"/>
    </location>
</feature>
<feature type="compositionally biased region" description="Low complexity" evidence="1">
    <location>
        <begin position="622"/>
        <end position="643"/>
    </location>
</feature>
<dbReference type="InterPro" id="IPR025194">
    <property type="entry name" value="RodZ-like_C"/>
</dbReference>
<dbReference type="AlphaFoldDB" id="A0A7W8VD81"/>
<feature type="domain" description="Cytoskeleton protein RodZ-like C-terminal" evidence="2">
    <location>
        <begin position="829"/>
        <end position="885"/>
    </location>
</feature>
<feature type="region of interest" description="Disordered" evidence="1">
    <location>
        <begin position="78"/>
        <end position="125"/>
    </location>
</feature>
<gene>
    <name evidence="3" type="ORF">HDA36_002290</name>
</gene>
<evidence type="ECO:0000313" key="3">
    <source>
        <dbReference type="EMBL" id="MBB5432206.1"/>
    </source>
</evidence>
<keyword evidence="4" id="KW-1185">Reference proteome</keyword>
<evidence type="ECO:0000256" key="1">
    <source>
        <dbReference type="SAM" id="MobiDB-lite"/>
    </source>
</evidence>
<feature type="compositionally biased region" description="Gly residues" evidence="1">
    <location>
        <begin position="782"/>
        <end position="794"/>
    </location>
</feature>
<feature type="compositionally biased region" description="Pro residues" evidence="1">
    <location>
        <begin position="478"/>
        <end position="488"/>
    </location>
</feature>
<dbReference type="Proteomes" id="UP000572635">
    <property type="component" value="Unassembled WGS sequence"/>
</dbReference>
<feature type="compositionally biased region" description="Low complexity" evidence="1">
    <location>
        <begin position="565"/>
        <end position="575"/>
    </location>
</feature>
<feature type="compositionally biased region" description="Basic and acidic residues" evidence="1">
    <location>
        <begin position="305"/>
        <end position="315"/>
    </location>
</feature>
<feature type="compositionally biased region" description="Basic and acidic residues" evidence="1">
    <location>
        <begin position="455"/>
        <end position="477"/>
    </location>
</feature>
<feature type="compositionally biased region" description="Low complexity" evidence="1">
    <location>
        <begin position="316"/>
        <end position="341"/>
    </location>
</feature>